<keyword evidence="2" id="KW-0812">Transmembrane</keyword>
<feature type="chain" id="PRO_5005466673" description="PEGA domain-containing protein" evidence="3">
    <location>
        <begin position="25"/>
        <end position="349"/>
    </location>
</feature>
<reference evidence="4 5" key="1">
    <citation type="submission" date="2015-08" db="EMBL/GenBank/DDBJ databases">
        <authorList>
            <person name="Babu N.S."/>
            <person name="Beckwith C.J."/>
            <person name="Beseler K.G."/>
            <person name="Brison A."/>
            <person name="Carone J.V."/>
            <person name="Caskin T.P."/>
            <person name="Diamond M."/>
            <person name="Durham M.E."/>
            <person name="Foxe J.M."/>
            <person name="Go M."/>
            <person name="Henderson B.A."/>
            <person name="Jones I.B."/>
            <person name="McGettigan J.A."/>
            <person name="Micheletti S.J."/>
            <person name="Nasrallah M.E."/>
            <person name="Ortiz D."/>
            <person name="Piller C.R."/>
            <person name="Privatt S.R."/>
            <person name="Schneider S.L."/>
            <person name="Sharp S."/>
            <person name="Smith T.C."/>
            <person name="Stanton J.D."/>
            <person name="Ullery H.E."/>
            <person name="Wilson R.J."/>
            <person name="Serrano M.G."/>
            <person name="Buck G."/>
            <person name="Lee V."/>
            <person name="Wang Y."/>
            <person name="Carvalho R."/>
            <person name="Voegtly L."/>
            <person name="Shi R."/>
            <person name="Duckworth R."/>
            <person name="Johnson A."/>
            <person name="Loviza R."/>
            <person name="Walstead R."/>
            <person name="Shah Z."/>
            <person name="Kiflezghi M."/>
            <person name="Wade K."/>
            <person name="Ball S.L."/>
            <person name="Bradley K.W."/>
            <person name="Asai D.J."/>
            <person name="Bowman C.A."/>
            <person name="Russell D.A."/>
            <person name="Pope W.H."/>
            <person name="Jacobs-Sera D."/>
            <person name="Hendrix R.W."/>
            <person name="Hatfull G.F."/>
        </authorList>
    </citation>
    <scope>NUCLEOTIDE SEQUENCE [LARGE SCALE GENOMIC DNA]</scope>
    <source>
        <strain evidence="4 5">DSM 27648</strain>
    </source>
</reference>
<proteinExistence type="predicted"/>
<dbReference type="Proteomes" id="UP000064967">
    <property type="component" value="Chromosome"/>
</dbReference>
<feature type="signal peptide" evidence="3">
    <location>
        <begin position="1"/>
        <end position="24"/>
    </location>
</feature>
<keyword evidence="2" id="KW-0472">Membrane</keyword>
<evidence type="ECO:0008006" key="6">
    <source>
        <dbReference type="Google" id="ProtNLM"/>
    </source>
</evidence>
<evidence type="ECO:0000256" key="1">
    <source>
        <dbReference type="SAM" id="MobiDB-lite"/>
    </source>
</evidence>
<accession>A0A0K1Q6E6</accession>
<evidence type="ECO:0000313" key="5">
    <source>
        <dbReference type="Proteomes" id="UP000064967"/>
    </source>
</evidence>
<dbReference type="KEGG" id="llu:AKJ09_07653"/>
<keyword evidence="5" id="KW-1185">Reference proteome</keyword>
<protein>
    <recommendedName>
        <fullName evidence="6">PEGA domain-containing protein</fullName>
    </recommendedName>
</protein>
<gene>
    <name evidence="4" type="ORF">AKJ09_07653</name>
</gene>
<organism evidence="4 5">
    <name type="scientific">Labilithrix luteola</name>
    <dbReference type="NCBI Taxonomy" id="1391654"/>
    <lineage>
        <taxon>Bacteria</taxon>
        <taxon>Pseudomonadati</taxon>
        <taxon>Myxococcota</taxon>
        <taxon>Polyangia</taxon>
        <taxon>Polyangiales</taxon>
        <taxon>Labilitrichaceae</taxon>
        <taxon>Labilithrix</taxon>
    </lineage>
</organism>
<keyword evidence="2" id="KW-1133">Transmembrane helix</keyword>
<dbReference type="RefSeq" id="WP_146652174.1">
    <property type="nucleotide sequence ID" value="NZ_CP012333.1"/>
</dbReference>
<keyword evidence="3" id="KW-0732">Signal</keyword>
<feature type="transmembrane region" description="Helical" evidence="2">
    <location>
        <begin position="287"/>
        <end position="308"/>
    </location>
</feature>
<sequence length="349" mass="35443">MNGRRIAAAIALLGLVVSGRSAHAQEDATSVAAARTIGLEGLRLAESGNCREAIEKLERAEKLHHAPTTLAKLGECHVQIGKLVLGTEELARLVREPLAADAPPAFVSAKARAQKLLEETRPRLAQLHIKVVGPASPQVTVDGETVPAALLDIDRPTDPGAHTVEATAPGFKSASSPVSLKEGERVPVTLTLEVDPNAHVVVDANTSRSGATQPKESDAKKSEGGSGMRVVGWTLLGVGAAGLVTGGVAALLASGTKSDLDNACTADGACPRDQESAISRLKTESTISTIGLIVGGVGVVGGVTILLASPSNSGSARVGNAAAPKPVARAPKAPFLSVGPSSVALRGEF</sequence>
<dbReference type="OrthoDB" id="5499801at2"/>
<dbReference type="EMBL" id="CP012333">
    <property type="protein sequence ID" value="AKV00990.1"/>
    <property type="molecule type" value="Genomic_DNA"/>
</dbReference>
<dbReference type="STRING" id="1391654.AKJ09_07653"/>
<name>A0A0K1Q6E6_9BACT</name>
<feature type="region of interest" description="Disordered" evidence="1">
    <location>
        <begin position="204"/>
        <end position="226"/>
    </location>
</feature>
<evidence type="ECO:0000256" key="3">
    <source>
        <dbReference type="SAM" id="SignalP"/>
    </source>
</evidence>
<dbReference type="AlphaFoldDB" id="A0A0K1Q6E6"/>
<feature type="transmembrane region" description="Helical" evidence="2">
    <location>
        <begin position="230"/>
        <end position="253"/>
    </location>
</feature>
<evidence type="ECO:0000313" key="4">
    <source>
        <dbReference type="EMBL" id="AKV00990.1"/>
    </source>
</evidence>
<feature type="compositionally biased region" description="Polar residues" evidence="1">
    <location>
        <begin position="204"/>
        <end position="214"/>
    </location>
</feature>
<evidence type="ECO:0000256" key="2">
    <source>
        <dbReference type="SAM" id="Phobius"/>
    </source>
</evidence>